<dbReference type="Pfam" id="PF20662">
    <property type="entry name" value="COG4_C"/>
    <property type="match status" value="1"/>
</dbReference>
<dbReference type="Gene3D" id="1.10.287.1060">
    <property type="entry name" value="ESAT-6-like"/>
    <property type="match status" value="1"/>
</dbReference>
<feature type="region of interest" description="Disordered" evidence="9">
    <location>
        <begin position="1"/>
        <end position="28"/>
    </location>
</feature>
<name>A0A8H5M9U3_9AGAR</name>
<accession>A0A8H5M9U3</accession>
<comment type="caution">
    <text evidence="11">The sequence shown here is derived from an EMBL/GenBank/DDBJ whole genome shotgun (WGS) entry which is preliminary data.</text>
</comment>
<dbReference type="Pfam" id="PF20663">
    <property type="entry name" value="COG4_N"/>
    <property type="match status" value="1"/>
</dbReference>
<dbReference type="Gene3D" id="1.20.58.1970">
    <property type="match status" value="1"/>
</dbReference>
<dbReference type="PANTHER" id="PTHR24016:SF0">
    <property type="entry name" value="CONSERVED OLIGOMERIC GOLGI COMPLEX SUBUNIT 4"/>
    <property type="match status" value="1"/>
</dbReference>
<evidence type="ECO:0000256" key="5">
    <source>
        <dbReference type="ARBA" id="ARBA00022927"/>
    </source>
</evidence>
<dbReference type="GO" id="GO:0015031">
    <property type="term" value="P:protein transport"/>
    <property type="evidence" value="ECO:0007669"/>
    <property type="project" value="UniProtKB-KW"/>
</dbReference>
<dbReference type="SMART" id="SM00762">
    <property type="entry name" value="Cog4"/>
    <property type="match status" value="1"/>
</dbReference>
<dbReference type="Pfam" id="PF08318">
    <property type="entry name" value="COG4_m"/>
    <property type="match status" value="1"/>
</dbReference>
<evidence type="ECO:0000256" key="2">
    <source>
        <dbReference type="ARBA" id="ARBA00009215"/>
    </source>
</evidence>
<dbReference type="InterPro" id="IPR048682">
    <property type="entry name" value="COG4"/>
</dbReference>
<dbReference type="InterPro" id="IPR013167">
    <property type="entry name" value="COG4_M"/>
</dbReference>
<feature type="domain" description="COG4 transport protein middle alpha-helical bundle" evidence="10">
    <location>
        <begin position="184"/>
        <end position="505"/>
    </location>
</feature>
<evidence type="ECO:0000256" key="4">
    <source>
        <dbReference type="ARBA" id="ARBA00022448"/>
    </source>
</evidence>
<evidence type="ECO:0000256" key="3">
    <source>
        <dbReference type="ARBA" id="ARBA00020975"/>
    </source>
</evidence>
<dbReference type="InterPro" id="IPR048684">
    <property type="entry name" value="COG4_C"/>
</dbReference>
<sequence>MSVDATGSPSLPSSISLPERSQRSDPRALSNLPEILSCLSALQSEETEHSRALTELLNAREPILQSLNRLNSLIPHFDSLLHDASLLSDKVTNTAKTAERVGGRVRSLDDEMGRVREAGDRVGQVMDLKSSLAELQSSINNQDWEAATRHCARAMSLPLEVISGPFAETSVPTSESHLPPAETLQEARENLLTIFRRNFEQASRSRDSNATSRFFKLFPAIGWEDEGLEAYASFVIDLVRVRAPASAKTSSPLYYITALTALFESIALIIDQHQPVVEKYYGPGKMRYVAKRLLSECDRVVKGIIEGWEEERTMKRKLVDVANNPPIPLYSPINRRSPASMNPDESTVDPREIDKVLSELAGMIGRWSLFKKFLIESLSDDIPNPHGQENECPDSEEHAVAAHDTTYINSTESLGLFDWLTNTYYIPLEVWYTRTSIDKAHRLSTTDVSQLPPTTTTPDDVFYILKIVTSRLLSTGSPEGVKSTFEQLRDVMEQDYVGIIKKKLDDVYRTGSSGAVSRGEKAERDNRVAFIIMLNDLDISSSHLERLMRDLSGNQTINQHFIEQNQRAIKNHLSAFSNLVSKLRSTLRLGIEQMFNQLMRPKLRTLISDVYKDISYVLDDDAYSTAEYQDTVRKRFIKAWESLVDGYKDTFTESNYRLIFGLTLDVILRPWEKFIITLKFTELGAVRFDRDLRSITAYLASQTAFGDAREKFVRIQQISTLLNLDNEEDVEEFYNSSGITWKLSSIEARAIAGLKL</sequence>
<evidence type="ECO:0000259" key="10">
    <source>
        <dbReference type="SMART" id="SM00762"/>
    </source>
</evidence>
<protein>
    <recommendedName>
        <fullName evidence="3">Conserved oligomeric Golgi complex subunit 4</fullName>
    </recommendedName>
    <alternativeName>
        <fullName evidence="8">Component of oligomeric Golgi complex 4</fullName>
    </alternativeName>
</protein>
<dbReference type="GO" id="GO:0000139">
    <property type="term" value="C:Golgi membrane"/>
    <property type="evidence" value="ECO:0007669"/>
    <property type="project" value="UniProtKB-SubCell"/>
</dbReference>
<keyword evidence="4" id="KW-0813">Transport</keyword>
<evidence type="ECO:0000256" key="9">
    <source>
        <dbReference type="SAM" id="MobiDB-lite"/>
    </source>
</evidence>
<comment type="subcellular location">
    <subcellularLocation>
        <location evidence="1">Golgi apparatus membrane</location>
        <topology evidence="1">Peripheral membrane protein</topology>
    </subcellularLocation>
</comment>
<dbReference type="InterPro" id="IPR048680">
    <property type="entry name" value="COG4_N"/>
</dbReference>
<reference evidence="11 12" key="1">
    <citation type="journal article" date="2020" name="ISME J.">
        <title>Uncovering the hidden diversity of litter-decomposition mechanisms in mushroom-forming fungi.</title>
        <authorList>
            <person name="Floudas D."/>
            <person name="Bentzer J."/>
            <person name="Ahren D."/>
            <person name="Johansson T."/>
            <person name="Persson P."/>
            <person name="Tunlid A."/>
        </authorList>
    </citation>
    <scope>NUCLEOTIDE SEQUENCE [LARGE SCALE GENOMIC DNA]</scope>
    <source>
        <strain evidence="11 12">CBS 661.87</strain>
    </source>
</reference>
<evidence type="ECO:0000313" key="12">
    <source>
        <dbReference type="Proteomes" id="UP000565441"/>
    </source>
</evidence>
<keyword evidence="7" id="KW-0472">Membrane</keyword>
<dbReference type="PANTHER" id="PTHR24016">
    <property type="entry name" value="CONSERVED OLIGOMERIC GOLGI COMPLEX SUBUNIT 4"/>
    <property type="match status" value="1"/>
</dbReference>
<evidence type="ECO:0000256" key="7">
    <source>
        <dbReference type="ARBA" id="ARBA00023136"/>
    </source>
</evidence>
<feature type="compositionally biased region" description="Low complexity" evidence="9">
    <location>
        <begin position="8"/>
        <end position="18"/>
    </location>
</feature>
<keyword evidence="12" id="KW-1185">Reference proteome</keyword>
<dbReference type="AlphaFoldDB" id="A0A8H5M9U3"/>
<keyword evidence="5" id="KW-0653">Protein transport</keyword>
<comment type="similarity">
    <text evidence="2">Belongs to the COG4 family.</text>
</comment>
<dbReference type="EMBL" id="JAACJP010000002">
    <property type="protein sequence ID" value="KAF5386630.1"/>
    <property type="molecule type" value="Genomic_DNA"/>
</dbReference>
<keyword evidence="6" id="KW-0333">Golgi apparatus</keyword>
<evidence type="ECO:0000313" key="11">
    <source>
        <dbReference type="EMBL" id="KAF5386630.1"/>
    </source>
</evidence>
<evidence type="ECO:0000256" key="1">
    <source>
        <dbReference type="ARBA" id="ARBA00004395"/>
    </source>
</evidence>
<evidence type="ECO:0000256" key="6">
    <source>
        <dbReference type="ARBA" id="ARBA00023034"/>
    </source>
</evidence>
<proteinExistence type="inferred from homology"/>
<dbReference type="OrthoDB" id="47059at2759"/>
<organism evidence="11 12">
    <name type="scientific">Tricholomella constricta</name>
    <dbReference type="NCBI Taxonomy" id="117010"/>
    <lineage>
        <taxon>Eukaryota</taxon>
        <taxon>Fungi</taxon>
        <taxon>Dikarya</taxon>
        <taxon>Basidiomycota</taxon>
        <taxon>Agaricomycotina</taxon>
        <taxon>Agaricomycetes</taxon>
        <taxon>Agaricomycetidae</taxon>
        <taxon>Agaricales</taxon>
        <taxon>Tricholomatineae</taxon>
        <taxon>Lyophyllaceae</taxon>
        <taxon>Tricholomella</taxon>
    </lineage>
</organism>
<gene>
    <name evidence="11" type="ORF">D9615_001767</name>
</gene>
<evidence type="ECO:0000256" key="8">
    <source>
        <dbReference type="ARBA" id="ARBA00031340"/>
    </source>
</evidence>
<dbReference type="Proteomes" id="UP000565441">
    <property type="component" value="Unassembled WGS sequence"/>
</dbReference>